<proteinExistence type="predicted"/>
<reference evidence="1" key="1">
    <citation type="submission" date="2019-11" db="EMBL/GenBank/DDBJ databases">
        <title>Comparative genomics of photobacteria reveal adaptation to distinct habitats.</title>
        <authorList>
            <person name="Fuertes-Perez S."/>
            <person name="Hilgarth M."/>
            <person name="Vogel R.F."/>
        </authorList>
    </citation>
    <scope>NUCLEOTIDE SEQUENCE</scope>
    <source>
        <strain evidence="1">TMW2.2145</strain>
    </source>
</reference>
<dbReference type="AlphaFoldDB" id="A0AAW4ZQW0"/>
<dbReference type="CDD" id="cd16439">
    <property type="entry name" value="beta_Kdo_transferase_KpsC_2"/>
    <property type="match status" value="1"/>
</dbReference>
<organism evidence="1 2">
    <name type="scientific">Photobacterium phosphoreum</name>
    <dbReference type="NCBI Taxonomy" id="659"/>
    <lineage>
        <taxon>Bacteria</taxon>
        <taxon>Pseudomonadati</taxon>
        <taxon>Pseudomonadota</taxon>
        <taxon>Gammaproteobacteria</taxon>
        <taxon>Vibrionales</taxon>
        <taxon>Vibrionaceae</taxon>
        <taxon>Photobacterium</taxon>
    </lineage>
</organism>
<name>A0AAW4ZQW0_PHOPO</name>
<dbReference type="GO" id="GO:0000271">
    <property type="term" value="P:polysaccharide biosynthetic process"/>
    <property type="evidence" value="ECO:0007669"/>
    <property type="project" value="InterPro"/>
</dbReference>
<gene>
    <name evidence="1" type="ORF">GLP33_03625</name>
</gene>
<dbReference type="CDD" id="cd16440">
    <property type="entry name" value="beta_Kdo_transferase_KpsC_1"/>
    <property type="match status" value="1"/>
</dbReference>
<evidence type="ECO:0000313" key="1">
    <source>
        <dbReference type="EMBL" id="MCF2300815.1"/>
    </source>
</evidence>
<protein>
    <submittedName>
        <fullName evidence="1">Capsular polysaccharide biosynthesis protein</fullName>
    </submittedName>
</protein>
<evidence type="ECO:0000313" key="2">
    <source>
        <dbReference type="Proteomes" id="UP000813876"/>
    </source>
</evidence>
<dbReference type="Proteomes" id="UP000813876">
    <property type="component" value="Unassembled WGS sequence"/>
</dbReference>
<accession>A0AAW4ZQW0</accession>
<comment type="caution">
    <text evidence="1">The sequence shown here is derived from an EMBL/GenBank/DDBJ whole genome shotgun (WGS) entry which is preliminary data.</text>
</comment>
<sequence>MSKKEYSKFIIAIILSRGIFKINNLKKFLNYNLLMPFFLYYGNKLLPVIGWGFKPTAKRARDYAAKNKLPYIALEDGFIRSVGLGVEGAQPLSLVVDDIGIYYEARQPSKLEQLIIANDILPNELLLRSQRVINAIKHYRLSKFNQYCSDANLLAHKPKVVVIDQTVGDASVDGAMANAQSFVDMLHAAISAHPNETIWVKVHPDVICGKKKGFLYPLPFEHPNIGVYAESVNPWDFLDSAQHVYTVSSLMGFEALMAGCQVYCFGMPFYAGWGLTQDQQQVDRRNLTRSLEQVFAAAYFQYARYVDPLLGQRCELEQIINIVIDELALQQKPAINITFSAISWWKQRWIGDFLAAWKMKQSDDTGSVLLGWGLKEPQQHSYTIEDGFIRSVGLGVHFNRPISLVCDRSGIYFDATRPSDLEDLLNIQEASEWDLYRAQQLIEQLNHSQITKYNVGHHLPLPQSKTLILAASKTVILVPGQVETDASIRYGSPKIKTNAELLIATRAANPDAYIIYKPHPDVLAGQRDNGDWQGDFQQYADLTVTDISMATLLKQVDEIHTMTSLTGFEALLRGKKVVTYGMPFYAGWGLTTDNCCCSRRKKPQTLASLVAMVLIYYPVYVDPLSRKPCTAEQALIRLIQLKEGNCQVKDTRLQFILVLKNLKKTLKSSLGFF</sequence>
<dbReference type="InterPro" id="IPR007833">
    <property type="entry name" value="Capsule_polysaccharide_synth"/>
</dbReference>
<dbReference type="Pfam" id="PF05159">
    <property type="entry name" value="Capsule_synth"/>
    <property type="match status" value="2"/>
</dbReference>
<dbReference type="EMBL" id="WMCP01000002">
    <property type="protein sequence ID" value="MCF2300815.1"/>
    <property type="molecule type" value="Genomic_DNA"/>
</dbReference>
<dbReference type="GO" id="GO:0015774">
    <property type="term" value="P:polysaccharide transport"/>
    <property type="evidence" value="ECO:0007669"/>
    <property type="project" value="InterPro"/>
</dbReference>